<dbReference type="FunFam" id="3.80.10.10:FF:001164">
    <property type="entry name" value="GH01279p"/>
    <property type="match status" value="1"/>
</dbReference>
<sequence length="512" mass="58456">MLLKFVIFIISLQFYQLSAQEIIDSNQSINEVEAICIYDFMPPNNEYSCFLSWINVTSPNQILRIVGNHLPDRTDADVIAVYPGTHYRLDFFNGEVFQKFPNLQILRLGTLRGVAPNAFDLCFQLQDIQVSVILETLPNGIFKNCRNLRTFNIQGWQISSLPAELFGTIQSLESFTISRTDLMTLPSTIFQHSVNLNFISLSYNQFESLDSTLFSNLRNLVTIRLNFNRISHQNIVTNLLNGQRNLRNIELYNSGIPSIDFNFFSQFLMLDYLNVRTNQSLTNIAWNTLPESLRRLEISNIGESIPENAFQNLPHLTNLGLYGFGIGNFHQNTFRNLPNLRILNLIECGITELHPELFSSLTQLRHLGLSSNQIQELPAGVFANLTNLGDNNVNHLSLNNNLIRRLNRNAFGVHPNLHQISLDFNEIYEIERGIFSQSFPNLQTLFIARNKCVHDIITGNFDESPELEYCFANWAGETTSTTTTTTDGGNHLKIDLILLFILFVIVFIGNFK</sequence>
<organism evidence="6 7">
    <name type="scientific">Polypedilum vanderplanki</name>
    <name type="common">Sleeping chironomid midge</name>
    <dbReference type="NCBI Taxonomy" id="319348"/>
    <lineage>
        <taxon>Eukaryota</taxon>
        <taxon>Metazoa</taxon>
        <taxon>Ecdysozoa</taxon>
        <taxon>Arthropoda</taxon>
        <taxon>Hexapoda</taxon>
        <taxon>Insecta</taxon>
        <taxon>Pterygota</taxon>
        <taxon>Neoptera</taxon>
        <taxon>Endopterygota</taxon>
        <taxon>Diptera</taxon>
        <taxon>Nematocera</taxon>
        <taxon>Chironomoidea</taxon>
        <taxon>Chironomidae</taxon>
        <taxon>Chironominae</taxon>
        <taxon>Polypedilum</taxon>
        <taxon>Polypedilum</taxon>
    </lineage>
</organism>
<evidence type="ECO:0000256" key="2">
    <source>
        <dbReference type="ARBA" id="ARBA00022729"/>
    </source>
</evidence>
<name>A0A9J6BCR0_POLVA</name>
<dbReference type="InterPro" id="IPR003591">
    <property type="entry name" value="Leu-rich_rpt_typical-subtyp"/>
</dbReference>
<dbReference type="Pfam" id="PF13306">
    <property type="entry name" value="LRR_5"/>
    <property type="match status" value="1"/>
</dbReference>
<proteinExistence type="predicted"/>
<dbReference type="PANTHER" id="PTHR24369">
    <property type="entry name" value="ANTIGEN BSP, PUTATIVE-RELATED"/>
    <property type="match status" value="1"/>
</dbReference>
<keyword evidence="3" id="KW-0677">Repeat</keyword>
<evidence type="ECO:0000256" key="3">
    <source>
        <dbReference type="ARBA" id="ARBA00022737"/>
    </source>
</evidence>
<feature type="chain" id="PRO_5039910261" evidence="5">
    <location>
        <begin position="20"/>
        <end position="512"/>
    </location>
</feature>
<dbReference type="GO" id="GO:0005886">
    <property type="term" value="C:plasma membrane"/>
    <property type="evidence" value="ECO:0007669"/>
    <property type="project" value="TreeGrafter"/>
</dbReference>
<keyword evidence="2 5" id="KW-0732">Signal</keyword>
<evidence type="ECO:0000256" key="5">
    <source>
        <dbReference type="SAM" id="SignalP"/>
    </source>
</evidence>
<dbReference type="InterPro" id="IPR032675">
    <property type="entry name" value="LRR_dom_sf"/>
</dbReference>
<dbReference type="PROSITE" id="PS51450">
    <property type="entry name" value="LRR"/>
    <property type="match status" value="1"/>
</dbReference>
<evidence type="ECO:0000256" key="4">
    <source>
        <dbReference type="SAM" id="Phobius"/>
    </source>
</evidence>
<evidence type="ECO:0000256" key="1">
    <source>
        <dbReference type="ARBA" id="ARBA00022614"/>
    </source>
</evidence>
<comment type="caution">
    <text evidence="6">The sequence shown here is derived from an EMBL/GenBank/DDBJ whole genome shotgun (WGS) entry which is preliminary data.</text>
</comment>
<dbReference type="PANTHER" id="PTHR24369:SF210">
    <property type="entry name" value="CHAOPTIN-RELATED"/>
    <property type="match status" value="1"/>
</dbReference>
<keyword evidence="4" id="KW-0472">Membrane</keyword>
<feature type="signal peptide" evidence="5">
    <location>
        <begin position="1"/>
        <end position="19"/>
    </location>
</feature>
<dbReference type="OrthoDB" id="7775762at2759"/>
<keyword evidence="4" id="KW-0812">Transmembrane</keyword>
<dbReference type="EMBL" id="JADBJN010000004">
    <property type="protein sequence ID" value="KAG5667331.1"/>
    <property type="molecule type" value="Genomic_DNA"/>
</dbReference>
<evidence type="ECO:0000313" key="6">
    <source>
        <dbReference type="EMBL" id="KAG5667331.1"/>
    </source>
</evidence>
<feature type="transmembrane region" description="Helical" evidence="4">
    <location>
        <begin position="492"/>
        <end position="511"/>
    </location>
</feature>
<evidence type="ECO:0000313" key="7">
    <source>
        <dbReference type="Proteomes" id="UP001107558"/>
    </source>
</evidence>
<protein>
    <submittedName>
        <fullName evidence="6">Uncharacterized protein</fullName>
    </submittedName>
</protein>
<keyword evidence="4" id="KW-1133">Transmembrane helix</keyword>
<dbReference type="Pfam" id="PF13855">
    <property type="entry name" value="LRR_8"/>
    <property type="match status" value="1"/>
</dbReference>
<dbReference type="InterPro" id="IPR001611">
    <property type="entry name" value="Leu-rich_rpt"/>
</dbReference>
<dbReference type="Proteomes" id="UP001107558">
    <property type="component" value="Chromosome 4"/>
</dbReference>
<keyword evidence="1" id="KW-0433">Leucine-rich repeat</keyword>
<dbReference type="InterPro" id="IPR050541">
    <property type="entry name" value="LRR_TM_domain-containing"/>
</dbReference>
<dbReference type="AlphaFoldDB" id="A0A9J6BCR0"/>
<dbReference type="SUPFAM" id="SSF52058">
    <property type="entry name" value="L domain-like"/>
    <property type="match status" value="1"/>
</dbReference>
<reference evidence="6" key="1">
    <citation type="submission" date="2021-03" db="EMBL/GenBank/DDBJ databases">
        <title>Chromosome level genome of the anhydrobiotic midge Polypedilum vanderplanki.</title>
        <authorList>
            <person name="Yoshida Y."/>
            <person name="Kikawada T."/>
            <person name="Gusev O."/>
        </authorList>
    </citation>
    <scope>NUCLEOTIDE SEQUENCE</scope>
    <source>
        <strain evidence="6">NIAS01</strain>
        <tissue evidence="6">Whole body or cell culture</tissue>
    </source>
</reference>
<accession>A0A9J6BCR0</accession>
<gene>
    <name evidence="6" type="ORF">PVAND_015314</name>
</gene>
<dbReference type="SMART" id="SM00369">
    <property type="entry name" value="LRR_TYP"/>
    <property type="match status" value="7"/>
</dbReference>
<dbReference type="Gene3D" id="3.80.10.10">
    <property type="entry name" value="Ribonuclease Inhibitor"/>
    <property type="match status" value="3"/>
</dbReference>
<keyword evidence="7" id="KW-1185">Reference proteome</keyword>
<dbReference type="InterPro" id="IPR026906">
    <property type="entry name" value="LRR_5"/>
</dbReference>